<sequence length="128" mass="14263">MKVRLKFRNNFHSVTVESTSTLSDVLSVASEVFKIGISNVQLSLNAKDYFSLDDCNRTLSELGIVSGDILYVNSLEVLDDIKKCVEKELLSNITNLLQTIPIPHQTVCHWVSIALIVILEDKDFHASG</sequence>
<evidence type="ECO:0008006" key="3">
    <source>
        <dbReference type="Google" id="ProtNLM"/>
    </source>
</evidence>
<proteinExistence type="predicted"/>
<dbReference type="Gene3D" id="3.10.20.90">
    <property type="entry name" value="Phosphatidylinositol 3-kinase Catalytic Subunit, Chain A, domain 1"/>
    <property type="match status" value="1"/>
</dbReference>
<evidence type="ECO:0000313" key="1">
    <source>
        <dbReference type="EMBL" id="TPP59108.1"/>
    </source>
</evidence>
<dbReference type="SUPFAM" id="SSF54236">
    <property type="entry name" value="Ubiquitin-like"/>
    <property type="match status" value="1"/>
</dbReference>
<reference evidence="1 2" key="1">
    <citation type="submission" date="2019-04" db="EMBL/GenBank/DDBJ databases">
        <title>Annotation for the trematode Fasciola gigantica.</title>
        <authorList>
            <person name="Choi Y.-J."/>
        </authorList>
    </citation>
    <scope>NUCLEOTIDE SEQUENCE [LARGE SCALE GENOMIC DNA]</scope>
    <source>
        <strain evidence="1">Uganda_cow_1</strain>
    </source>
</reference>
<dbReference type="EMBL" id="SUNJ01011164">
    <property type="protein sequence ID" value="TPP59108.1"/>
    <property type="molecule type" value="Genomic_DNA"/>
</dbReference>
<organism evidence="1 2">
    <name type="scientific">Fasciola gigantica</name>
    <name type="common">Giant liver fluke</name>
    <dbReference type="NCBI Taxonomy" id="46835"/>
    <lineage>
        <taxon>Eukaryota</taxon>
        <taxon>Metazoa</taxon>
        <taxon>Spiralia</taxon>
        <taxon>Lophotrochozoa</taxon>
        <taxon>Platyhelminthes</taxon>
        <taxon>Trematoda</taxon>
        <taxon>Digenea</taxon>
        <taxon>Plagiorchiida</taxon>
        <taxon>Echinostomata</taxon>
        <taxon>Echinostomatoidea</taxon>
        <taxon>Fasciolidae</taxon>
        <taxon>Fasciola</taxon>
    </lineage>
</organism>
<dbReference type="OrthoDB" id="6249806at2759"/>
<gene>
    <name evidence="1" type="ORF">FGIG_04740</name>
</gene>
<dbReference type="AlphaFoldDB" id="A0A504YLY9"/>
<dbReference type="Proteomes" id="UP000316759">
    <property type="component" value="Unassembled WGS sequence"/>
</dbReference>
<name>A0A504YLY9_FASGI</name>
<accession>A0A504YLY9</accession>
<dbReference type="InterPro" id="IPR029071">
    <property type="entry name" value="Ubiquitin-like_domsf"/>
</dbReference>
<comment type="caution">
    <text evidence="1">The sequence shown here is derived from an EMBL/GenBank/DDBJ whole genome shotgun (WGS) entry which is preliminary data.</text>
</comment>
<evidence type="ECO:0000313" key="2">
    <source>
        <dbReference type="Proteomes" id="UP000316759"/>
    </source>
</evidence>
<keyword evidence="2" id="KW-1185">Reference proteome</keyword>
<protein>
    <recommendedName>
        <fullName evidence="3">Ubiquitin-like domain-containing protein</fullName>
    </recommendedName>
</protein>